<gene>
    <name evidence="2" type="ORF">C8D82_11969</name>
</gene>
<proteinExistence type="predicted"/>
<dbReference type="GO" id="GO:0030246">
    <property type="term" value="F:carbohydrate binding"/>
    <property type="evidence" value="ECO:0007669"/>
    <property type="project" value="UniProtKB-KW"/>
</dbReference>
<dbReference type="Pfam" id="PF13385">
    <property type="entry name" value="Laminin_G_3"/>
    <property type="match status" value="1"/>
</dbReference>
<protein>
    <submittedName>
        <fullName evidence="2">Concanavalin A-like lectin/glucanase superfamily protein</fullName>
    </submittedName>
</protein>
<organism evidence="2 3">
    <name type="scientific">Victivallis vadensis</name>
    <dbReference type="NCBI Taxonomy" id="172901"/>
    <lineage>
        <taxon>Bacteria</taxon>
        <taxon>Pseudomonadati</taxon>
        <taxon>Lentisphaerota</taxon>
        <taxon>Lentisphaeria</taxon>
        <taxon>Victivallales</taxon>
        <taxon>Victivallaceae</taxon>
        <taxon>Victivallis</taxon>
    </lineage>
</organism>
<dbReference type="RefSeq" id="WP_116884591.1">
    <property type="nucleotide sequence ID" value="NZ_CABMMC010000004.1"/>
</dbReference>
<dbReference type="OrthoDB" id="9927097at2"/>
<dbReference type="Proteomes" id="UP000245959">
    <property type="component" value="Unassembled WGS sequence"/>
</dbReference>
<evidence type="ECO:0000313" key="3">
    <source>
        <dbReference type="Proteomes" id="UP000245959"/>
    </source>
</evidence>
<dbReference type="GeneID" id="78295884"/>
<sequence length="243" mass="26651">MKQIPAITAALLLGAGSLHADFTSGMLARWTFNDTSSEQAAFTDDVGQLQFKKGVWGKDTAFLLNPDGSVTLGGGIYLVADAVNSRSEKFARLADGGTIYCRIKYLDYPELSFPFGLMNSVQPADWAQLIFDGISTPKGMAVRAKGPEKLEAGMASGHLPTSKDGYSDVAIVFNGKTRKLYLYVDGKWAERHAPMTRLDSFQSLMLGRLKQSNSQKMQIDEVRIYATPLSAEWIAEIEPVEKK</sequence>
<keyword evidence="3" id="KW-1185">Reference proteome</keyword>
<keyword evidence="2" id="KW-0430">Lectin</keyword>
<dbReference type="Gene3D" id="2.60.120.200">
    <property type="match status" value="1"/>
</dbReference>
<dbReference type="InterPro" id="IPR013320">
    <property type="entry name" value="ConA-like_dom_sf"/>
</dbReference>
<evidence type="ECO:0000313" key="2">
    <source>
        <dbReference type="EMBL" id="PVY39828.1"/>
    </source>
</evidence>
<dbReference type="AlphaFoldDB" id="A0A2U1ATT6"/>
<accession>A0A2U1ATT6</accession>
<feature type="signal peptide" evidence="1">
    <location>
        <begin position="1"/>
        <end position="20"/>
    </location>
</feature>
<comment type="caution">
    <text evidence="2">The sequence shown here is derived from an EMBL/GenBank/DDBJ whole genome shotgun (WGS) entry which is preliminary data.</text>
</comment>
<dbReference type="SUPFAM" id="SSF49899">
    <property type="entry name" value="Concanavalin A-like lectins/glucanases"/>
    <property type="match status" value="1"/>
</dbReference>
<name>A0A2U1ATT6_9BACT</name>
<keyword evidence="1" id="KW-0732">Signal</keyword>
<evidence type="ECO:0000256" key="1">
    <source>
        <dbReference type="SAM" id="SignalP"/>
    </source>
</evidence>
<feature type="chain" id="PRO_5015476638" evidence="1">
    <location>
        <begin position="21"/>
        <end position="243"/>
    </location>
</feature>
<dbReference type="EMBL" id="QEKH01000019">
    <property type="protein sequence ID" value="PVY39828.1"/>
    <property type="molecule type" value="Genomic_DNA"/>
</dbReference>
<reference evidence="2 3" key="1">
    <citation type="submission" date="2018-04" db="EMBL/GenBank/DDBJ databases">
        <title>Genomic Encyclopedia of Type Strains, Phase IV (KMG-IV): sequencing the most valuable type-strain genomes for metagenomic binning, comparative biology and taxonomic classification.</title>
        <authorList>
            <person name="Goeker M."/>
        </authorList>
    </citation>
    <scope>NUCLEOTIDE SEQUENCE [LARGE SCALE GENOMIC DNA]</scope>
    <source>
        <strain evidence="2 3">DSM 14823</strain>
    </source>
</reference>